<dbReference type="GO" id="GO:0019752">
    <property type="term" value="P:carboxylic acid metabolic process"/>
    <property type="evidence" value="ECO:0007669"/>
    <property type="project" value="InterPro"/>
</dbReference>
<dbReference type="InterPro" id="IPR015422">
    <property type="entry name" value="PyrdxlP-dep_Trfase_small"/>
</dbReference>
<dbReference type="PANTHER" id="PTHR11999">
    <property type="entry name" value="GROUP II PYRIDOXAL-5-PHOSPHATE DECARBOXYLASE"/>
    <property type="match status" value="1"/>
</dbReference>
<sequence length="480" mass="52388">MFEEKAECNHLPELLQQLSSAIEQCQRFEQPDAMSTVDSWTTALNRPVPTQGIGAKQVISELGLHVMPNGSQLAKPGCTSYITTAATDMGSIATLAGIVASPQRVGMTAFNHLEEVALNWLTEMFDLPKGMQGVFSSGGSTANLIGLGAARQSAFEKVGLDPANDGVQRACKVYATEHSHHTIHRAAAVLGMGRKAMVHVPVDNMMRLSPRELKRLLIEDKKSDALPVAIVANAGSTNTGSIDPLQEIGEIAREHNIWFHVDGAYGLPGTLDPQVHELYKGLALADSITVDAHKWLGAPVGIGATFVRDVQAQYKTFNQGEAAYLETTTVKNEHIENSMDTIGFPYHDLGVELSAPARGAIVWALIREIGVEGMKARVCRHNAMARRVAERVEKHPHLELALKPTLSVCCFRYVNEKVDDLNGLNKKIHRQLMKNGVNIPSTTMVDNKLVIRPCFLGARTDWHHADDLVNEVLEIAQALI</sequence>
<dbReference type="InterPro" id="IPR015424">
    <property type="entry name" value="PyrdxlP-dep_Trfase"/>
</dbReference>
<dbReference type="GO" id="GO:0006520">
    <property type="term" value="P:amino acid metabolic process"/>
    <property type="evidence" value="ECO:0007669"/>
    <property type="project" value="InterPro"/>
</dbReference>
<evidence type="ECO:0000256" key="1">
    <source>
        <dbReference type="ARBA" id="ARBA00001933"/>
    </source>
</evidence>
<evidence type="ECO:0000256" key="3">
    <source>
        <dbReference type="ARBA" id="ARBA00022793"/>
    </source>
</evidence>
<accession>A0AB33Z2M4</accession>
<keyword evidence="3" id="KW-0210">Decarboxylase</keyword>
<gene>
    <name evidence="8" type="ORF">L196_03416</name>
</gene>
<evidence type="ECO:0000313" key="8">
    <source>
        <dbReference type="EMBL" id="EPD13550.1"/>
    </source>
</evidence>
<dbReference type="Gene3D" id="3.40.640.10">
    <property type="entry name" value="Type I PLP-dependent aspartate aminotransferase-like (Major domain)"/>
    <property type="match status" value="1"/>
</dbReference>
<dbReference type="PRINTS" id="PR00800">
    <property type="entry name" value="YHDCRBOXLASE"/>
</dbReference>
<dbReference type="RefSeq" id="WP_016389977.1">
    <property type="nucleotide sequence ID" value="NZ_KE646806.1"/>
</dbReference>
<comment type="caution">
    <text evidence="8">The sequence shown here is derived from an EMBL/GenBank/DDBJ whole genome shotgun (WGS) entry which is preliminary data.</text>
</comment>
<evidence type="ECO:0000256" key="6">
    <source>
        <dbReference type="PIRSR" id="PIRSR602129-50"/>
    </source>
</evidence>
<name>A0AB33Z2M4_9GAMM</name>
<evidence type="ECO:0000256" key="4">
    <source>
        <dbReference type="ARBA" id="ARBA00022898"/>
    </source>
</evidence>
<evidence type="ECO:0000256" key="2">
    <source>
        <dbReference type="ARBA" id="ARBA00009533"/>
    </source>
</evidence>
<dbReference type="InterPro" id="IPR015421">
    <property type="entry name" value="PyrdxlP-dep_Trfase_major"/>
</dbReference>
<organism evidence="8 9">
    <name type="scientific">Cycloclasticus pugetii</name>
    <dbReference type="NCBI Taxonomy" id="34068"/>
    <lineage>
        <taxon>Bacteria</taxon>
        <taxon>Pseudomonadati</taxon>
        <taxon>Pseudomonadota</taxon>
        <taxon>Gammaproteobacteria</taxon>
        <taxon>Thiotrichales</taxon>
        <taxon>Piscirickettsiaceae</taxon>
        <taxon>Cycloclasticus</taxon>
    </lineage>
</organism>
<evidence type="ECO:0000313" key="9">
    <source>
        <dbReference type="Proteomes" id="UP000015462"/>
    </source>
</evidence>
<comment type="similarity">
    <text evidence="2 7">Belongs to the group II decarboxylase family.</text>
</comment>
<dbReference type="Proteomes" id="UP000015462">
    <property type="component" value="Unassembled WGS sequence"/>
</dbReference>
<evidence type="ECO:0000256" key="7">
    <source>
        <dbReference type="RuleBase" id="RU000382"/>
    </source>
</evidence>
<dbReference type="GO" id="GO:0030170">
    <property type="term" value="F:pyridoxal phosphate binding"/>
    <property type="evidence" value="ECO:0007669"/>
    <property type="project" value="InterPro"/>
</dbReference>
<dbReference type="InterPro" id="IPR010977">
    <property type="entry name" value="Aromatic_deC"/>
</dbReference>
<dbReference type="Pfam" id="PF00282">
    <property type="entry name" value="Pyridoxal_deC"/>
    <property type="match status" value="1"/>
</dbReference>
<dbReference type="AlphaFoldDB" id="A0AB33Z2M4"/>
<dbReference type="PANTHER" id="PTHR11999:SF70">
    <property type="entry name" value="MIP05841P"/>
    <property type="match status" value="1"/>
</dbReference>
<dbReference type="SUPFAM" id="SSF53383">
    <property type="entry name" value="PLP-dependent transferases"/>
    <property type="match status" value="1"/>
</dbReference>
<dbReference type="EMBL" id="ASHL01000002">
    <property type="protein sequence ID" value="EPD13550.1"/>
    <property type="molecule type" value="Genomic_DNA"/>
</dbReference>
<protein>
    <submittedName>
        <fullName evidence="8">Pyridoxal-dependent decarboxylase</fullName>
    </submittedName>
</protein>
<dbReference type="GO" id="GO:0016831">
    <property type="term" value="F:carboxy-lyase activity"/>
    <property type="evidence" value="ECO:0007669"/>
    <property type="project" value="UniProtKB-KW"/>
</dbReference>
<keyword evidence="5 7" id="KW-0456">Lyase</keyword>
<evidence type="ECO:0000256" key="5">
    <source>
        <dbReference type="ARBA" id="ARBA00023239"/>
    </source>
</evidence>
<keyword evidence="9" id="KW-1185">Reference proteome</keyword>
<dbReference type="InterPro" id="IPR002129">
    <property type="entry name" value="PyrdxlP-dep_de-COase"/>
</dbReference>
<reference evidence="8 9" key="1">
    <citation type="journal article" date="2013" name="Genome Announc.">
        <title>Genome Sequence of the Pyrene- and Fluoranthene-Degrading Bacterium Cycloclasticus sp. Strain PY97M.</title>
        <authorList>
            <person name="Cui Z."/>
            <person name="Xu G."/>
            <person name="Li Q."/>
            <person name="Gao W."/>
            <person name="Zheng L."/>
        </authorList>
    </citation>
    <scope>NUCLEOTIDE SEQUENCE [LARGE SCALE GENOMIC DNA]</scope>
    <source>
        <strain evidence="8 9">PY97M</strain>
    </source>
</reference>
<dbReference type="Gene3D" id="3.90.1150.10">
    <property type="entry name" value="Aspartate Aminotransferase, domain 1"/>
    <property type="match status" value="1"/>
</dbReference>
<feature type="modified residue" description="N6-(pyridoxal phosphate)lysine" evidence="6">
    <location>
        <position position="294"/>
    </location>
</feature>
<keyword evidence="4 6" id="KW-0663">Pyridoxal phosphate</keyword>
<comment type="cofactor">
    <cofactor evidence="1 6 7">
        <name>pyridoxal 5'-phosphate</name>
        <dbReference type="ChEBI" id="CHEBI:597326"/>
    </cofactor>
</comment>
<proteinExistence type="inferred from homology"/>